<name>A0A4E0RW11_FASHE</name>
<organism evidence="1 2">
    <name type="scientific">Fasciola hepatica</name>
    <name type="common">Liver fluke</name>
    <dbReference type="NCBI Taxonomy" id="6192"/>
    <lineage>
        <taxon>Eukaryota</taxon>
        <taxon>Metazoa</taxon>
        <taxon>Spiralia</taxon>
        <taxon>Lophotrochozoa</taxon>
        <taxon>Platyhelminthes</taxon>
        <taxon>Trematoda</taxon>
        <taxon>Digenea</taxon>
        <taxon>Plagiorchiida</taxon>
        <taxon>Echinostomata</taxon>
        <taxon>Echinostomatoidea</taxon>
        <taxon>Fasciolidae</taxon>
        <taxon>Fasciola</taxon>
    </lineage>
</organism>
<accession>A0A4E0RW11</accession>
<dbReference type="Proteomes" id="UP000230066">
    <property type="component" value="Unassembled WGS sequence"/>
</dbReference>
<evidence type="ECO:0000313" key="1">
    <source>
        <dbReference type="EMBL" id="THD25617.1"/>
    </source>
</evidence>
<dbReference type="AlphaFoldDB" id="A0A4E0RW11"/>
<sequence>MRKLSLGQNRSPNFENFTLCCSADDFALVCAFVLYSVDNMVDCSKESDGALLIFRVPLQDMYTLRNAIYRSMSVLQNGYGGSYIGISNDAERVPPCETEPLLNFGMGMVYFTHAADAKRFVYCDQPFMESEFLDHAAVFIVPVVRPIFLGPITILLVNLLLKCFHRSPPADSTAFLITETQKLENYCQLPDKSNVCSITACGAVPYVADTTQVVTVRSSGQDVKGIRISQFPDKKIFYDWVQSDCGARFREEMCKIRSLNSYIATFSRDIF</sequence>
<proteinExistence type="predicted"/>
<dbReference type="EMBL" id="JXXN02001062">
    <property type="protein sequence ID" value="THD25617.1"/>
    <property type="molecule type" value="Genomic_DNA"/>
</dbReference>
<evidence type="ECO:0000313" key="2">
    <source>
        <dbReference type="Proteomes" id="UP000230066"/>
    </source>
</evidence>
<protein>
    <submittedName>
        <fullName evidence="1">Uncharacterized protein</fullName>
    </submittedName>
</protein>
<reference evidence="1" key="1">
    <citation type="submission" date="2019-03" db="EMBL/GenBank/DDBJ databases">
        <title>Improved annotation for the trematode Fasciola hepatica.</title>
        <authorList>
            <person name="Choi Y.-J."/>
            <person name="Martin J."/>
            <person name="Mitreva M."/>
        </authorList>
    </citation>
    <scope>NUCLEOTIDE SEQUENCE [LARGE SCALE GENOMIC DNA]</scope>
</reference>
<gene>
    <name evidence="1" type="ORF">D915_003610</name>
</gene>
<comment type="caution">
    <text evidence="1">The sequence shown here is derived from an EMBL/GenBank/DDBJ whole genome shotgun (WGS) entry which is preliminary data.</text>
</comment>
<keyword evidence="2" id="KW-1185">Reference proteome</keyword>